<dbReference type="Proteomes" id="UP000509345">
    <property type="component" value="Plasmid unnamed1"/>
</dbReference>
<organism evidence="2 3">
    <name type="scientific">Streptomyces microflavus</name>
    <name type="common">Streptomyces lipmanii</name>
    <dbReference type="NCBI Taxonomy" id="1919"/>
    <lineage>
        <taxon>Bacteria</taxon>
        <taxon>Bacillati</taxon>
        <taxon>Actinomycetota</taxon>
        <taxon>Actinomycetes</taxon>
        <taxon>Kitasatosporales</taxon>
        <taxon>Streptomycetaceae</taxon>
        <taxon>Streptomyces</taxon>
    </lineage>
</organism>
<dbReference type="AlphaFoldDB" id="A0A7H8N0I2"/>
<geneLocation type="plasmid" evidence="2 3">
    <name>unnamed1</name>
</geneLocation>
<feature type="region of interest" description="Disordered" evidence="1">
    <location>
        <begin position="1"/>
        <end position="28"/>
    </location>
</feature>
<sequence length="115" mass="12939">MIPQPADQIANRKRRGRSGGRPPGFEREAYKQCDSVERWINRLKQWRGLATPHEKTATAYRAGLPGVAIPHSKVTARSPLVAAALLPALTDAASVVRDETWRRQPLLRVPRVRRL</sequence>
<dbReference type="EMBL" id="CP054927">
    <property type="protein sequence ID" value="QKW47896.1"/>
    <property type="molecule type" value="Genomic_DNA"/>
</dbReference>
<gene>
    <name evidence="2" type="ORF">HUT09_35840</name>
</gene>
<accession>A0A7H8N0I2</accession>
<proteinExistence type="predicted"/>
<evidence type="ECO:0000256" key="1">
    <source>
        <dbReference type="SAM" id="MobiDB-lite"/>
    </source>
</evidence>
<reference evidence="2 3" key="1">
    <citation type="submission" date="2020-06" db="EMBL/GenBank/DDBJ databases">
        <title>Genome mining for natural products.</title>
        <authorList>
            <person name="Zhang B."/>
            <person name="Shi J."/>
            <person name="Ge H."/>
        </authorList>
    </citation>
    <scope>NUCLEOTIDE SEQUENCE [LARGE SCALE GENOMIC DNA]</scope>
    <source>
        <strain evidence="2 3">NA06532</strain>
        <plasmid evidence="2 3">unnamed1</plasmid>
    </source>
</reference>
<evidence type="ECO:0000313" key="3">
    <source>
        <dbReference type="Proteomes" id="UP000509345"/>
    </source>
</evidence>
<name>A0A7H8N0I2_STRMI</name>
<protein>
    <submittedName>
        <fullName evidence="2">Transposase</fullName>
    </submittedName>
</protein>
<evidence type="ECO:0000313" key="2">
    <source>
        <dbReference type="EMBL" id="QKW47896.1"/>
    </source>
</evidence>
<keyword evidence="2" id="KW-0614">Plasmid</keyword>